<reference evidence="8 9" key="1">
    <citation type="journal article" date="2012" name="Proc. Natl. Acad. Sci. U.S.A.">
        <title>Comparative genomics of Ceriporiopsis subvermispora and Phanerochaete chrysosporium provide insight into selective ligninolysis.</title>
        <authorList>
            <person name="Fernandez-Fueyo E."/>
            <person name="Ruiz-Duenas F.J."/>
            <person name="Ferreira P."/>
            <person name="Floudas D."/>
            <person name="Hibbett D.S."/>
            <person name="Canessa P."/>
            <person name="Larrondo L.F."/>
            <person name="James T.Y."/>
            <person name="Seelenfreund D."/>
            <person name="Lobos S."/>
            <person name="Polanco R."/>
            <person name="Tello M."/>
            <person name="Honda Y."/>
            <person name="Watanabe T."/>
            <person name="Watanabe T."/>
            <person name="Ryu J.S."/>
            <person name="Kubicek C.P."/>
            <person name="Schmoll M."/>
            <person name="Gaskell J."/>
            <person name="Hammel K.E."/>
            <person name="St John F.J."/>
            <person name="Vanden Wymelenberg A."/>
            <person name="Sabat G."/>
            <person name="Splinter BonDurant S."/>
            <person name="Syed K."/>
            <person name="Yadav J.S."/>
            <person name="Doddapaneni H."/>
            <person name="Subramanian V."/>
            <person name="Lavin J.L."/>
            <person name="Oguiza J.A."/>
            <person name="Perez G."/>
            <person name="Pisabarro A.G."/>
            <person name="Ramirez L."/>
            <person name="Santoyo F."/>
            <person name="Master E."/>
            <person name="Coutinho P.M."/>
            <person name="Henrissat B."/>
            <person name="Lombard V."/>
            <person name="Magnuson J.K."/>
            <person name="Kuees U."/>
            <person name="Hori C."/>
            <person name="Igarashi K."/>
            <person name="Samejima M."/>
            <person name="Held B.W."/>
            <person name="Barry K.W."/>
            <person name="LaButti K.M."/>
            <person name="Lapidus A."/>
            <person name="Lindquist E.A."/>
            <person name="Lucas S.M."/>
            <person name="Riley R."/>
            <person name="Salamov A.A."/>
            <person name="Hoffmeister D."/>
            <person name="Schwenk D."/>
            <person name="Hadar Y."/>
            <person name="Yarden O."/>
            <person name="de Vries R.P."/>
            <person name="Wiebenga A."/>
            <person name="Stenlid J."/>
            <person name="Eastwood D."/>
            <person name="Grigoriev I.V."/>
            <person name="Berka R.M."/>
            <person name="Blanchette R.A."/>
            <person name="Kersten P."/>
            <person name="Martinez A.T."/>
            <person name="Vicuna R."/>
            <person name="Cullen D."/>
        </authorList>
    </citation>
    <scope>NUCLEOTIDE SEQUENCE [LARGE SCALE GENOMIC DNA]</scope>
    <source>
        <strain evidence="8 9">B</strain>
    </source>
</reference>
<feature type="zinc finger region" description="C3H1-type" evidence="5">
    <location>
        <begin position="240"/>
        <end position="267"/>
    </location>
</feature>
<dbReference type="STRING" id="914234.M2PSU6"/>
<dbReference type="PANTHER" id="PTHR12547">
    <property type="entry name" value="CCCH ZINC FINGER/TIS11-RELATED"/>
    <property type="match status" value="1"/>
</dbReference>
<dbReference type="PROSITE" id="PS50103">
    <property type="entry name" value="ZF_C3H1"/>
    <property type="match status" value="3"/>
</dbReference>
<feature type="region of interest" description="Disordered" evidence="6">
    <location>
        <begin position="306"/>
        <end position="371"/>
    </location>
</feature>
<dbReference type="InterPro" id="IPR045877">
    <property type="entry name" value="ZFP36-like"/>
</dbReference>
<dbReference type="GO" id="GO:0008270">
    <property type="term" value="F:zinc ion binding"/>
    <property type="evidence" value="ECO:0007669"/>
    <property type="project" value="UniProtKB-KW"/>
</dbReference>
<evidence type="ECO:0000256" key="1">
    <source>
        <dbReference type="ARBA" id="ARBA00022723"/>
    </source>
</evidence>
<dbReference type="PANTHER" id="PTHR12547:SF18">
    <property type="entry name" value="PROTEIN TIS11"/>
    <property type="match status" value="1"/>
</dbReference>
<feature type="compositionally biased region" description="Low complexity" evidence="6">
    <location>
        <begin position="138"/>
        <end position="150"/>
    </location>
</feature>
<accession>M2PSU6</accession>
<feature type="compositionally biased region" description="Low complexity" evidence="6">
    <location>
        <begin position="345"/>
        <end position="364"/>
    </location>
</feature>
<gene>
    <name evidence="8" type="ORF">CERSUDRAFT_92243</name>
</gene>
<dbReference type="OrthoDB" id="411372at2759"/>
<dbReference type="Gene3D" id="4.10.1000.10">
    <property type="entry name" value="Zinc finger, CCCH-type"/>
    <property type="match status" value="1"/>
</dbReference>
<dbReference type="SMART" id="SM00356">
    <property type="entry name" value="ZnF_C3H1"/>
    <property type="match status" value="3"/>
</dbReference>
<keyword evidence="1 5" id="KW-0479">Metal-binding</keyword>
<sequence>MSNQVAINAAVDAALRAVADRATSPPARIPCNFYRAGYCQNGSVCAFAHEVPPVATSSRLSPLPLPFPPAQVHPHWAGPSHAPAYPPLAAPPPPFLAVPPTPYGYTRPPASFVAPPPIAPFTRPMYLPPRPAAPAPMTPAAGVPAGAAPPLRREPSHAVARMPREEQEGRKASFRYKEEPCMFWEQRGSCRKGANCTYRHETRSRLARIRQPPAKLPADEETSGFRPVSWRVVSGGVTFGGQRKVCHRFVAGWCSDGLDCPLLHPGQVEDEHEESEVAYSAFLWRYLPPGFASAVPLPLWLPAAPSPTDDPSPAPSPFGHLPPHPTSGTWYDGEEDWEEDEVPQVTSVGPSSPSLLVRPVSTPPESSTPAVDIMQLFAAESP</sequence>
<feature type="zinc finger region" description="C3H1-type" evidence="5">
    <location>
        <begin position="25"/>
        <end position="52"/>
    </location>
</feature>
<evidence type="ECO:0000256" key="3">
    <source>
        <dbReference type="ARBA" id="ARBA00022771"/>
    </source>
</evidence>
<evidence type="ECO:0000259" key="7">
    <source>
        <dbReference type="PROSITE" id="PS50103"/>
    </source>
</evidence>
<feature type="compositionally biased region" description="Pro residues" evidence="6">
    <location>
        <begin position="306"/>
        <end position="325"/>
    </location>
</feature>
<keyword evidence="3 5" id="KW-0863">Zinc-finger</keyword>
<feature type="compositionally biased region" description="Acidic residues" evidence="6">
    <location>
        <begin position="332"/>
        <end position="342"/>
    </location>
</feature>
<dbReference type="InterPro" id="IPR000571">
    <property type="entry name" value="Znf_CCCH"/>
</dbReference>
<keyword evidence="4 5" id="KW-0862">Zinc</keyword>
<proteinExistence type="predicted"/>
<dbReference type="Proteomes" id="UP000016930">
    <property type="component" value="Unassembled WGS sequence"/>
</dbReference>
<evidence type="ECO:0000313" key="8">
    <source>
        <dbReference type="EMBL" id="EMD39754.1"/>
    </source>
</evidence>
<feature type="region of interest" description="Disordered" evidence="6">
    <location>
        <begin position="137"/>
        <end position="171"/>
    </location>
</feature>
<evidence type="ECO:0000313" key="9">
    <source>
        <dbReference type="Proteomes" id="UP000016930"/>
    </source>
</evidence>
<dbReference type="InterPro" id="IPR036855">
    <property type="entry name" value="Znf_CCCH_sf"/>
</dbReference>
<organism evidence="8 9">
    <name type="scientific">Ceriporiopsis subvermispora (strain B)</name>
    <name type="common">White-rot fungus</name>
    <name type="synonym">Gelatoporia subvermispora</name>
    <dbReference type="NCBI Taxonomy" id="914234"/>
    <lineage>
        <taxon>Eukaryota</taxon>
        <taxon>Fungi</taxon>
        <taxon>Dikarya</taxon>
        <taxon>Basidiomycota</taxon>
        <taxon>Agaricomycotina</taxon>
        <taxon>Agaricomycetes</taxon>
        <taxon>Polyporales</taxon>
        <taxon>Gelatoporiaceae</taxon>
        <taxon>Gelatoporia</taxon>
    </lineage>
</organism>
<dbReference type="Pfam" id="PF00642">
    <property type="entry name" value="zf-CCCH"/>
    <property type="match status" value="2"/>
</dbReference>
<feature type="domain" description="C3H1-type" evidence="7">
    <location>
        <begin position="240"/>
        <end position="267"/>
    </location>
</feature>
<dbReference type="EMBL" id="KB445793">
    <property type="protein sequence ID" value="EMD39754.1"/>
    <property type="molecule type" value="Genomic_DNA"/>
</dbReference>
<protein>
    <recommendedName>
        <fullName evidence="7">C3H1-type domain-containing protein</fullName>
    </recommendedName>
</protein>
<name>M2PSU6_CERS8</name>
<dbReference type="HOGENOM" id="CLU_723605_0_0_1"/>
<evidence type="ECO:0000256" key="6">
    <source>
        <dbReference type="SAM" id="MobiDB-lite"/>
    </source>
</evidence>
<feature type="compositionally biased region" description="Basic and acidic residues" evidence="6">
    <location>
        <begin position="151"/>
        <end position="171"/>
    </location>
</feature>
<feature type="zinc finger region" description="C3H1-type" evidence="5">
    <location>
        <begin position="175"/>
        <end position="203"/>
    </location>
</feature>
<evidence type="ECO:0000256" key="5">
    <source>
        <dbReference type="PROSITE-ProRule" id="PRU00723"/>
    </source>
</evidence>
<feature type="domain" description="C3H1-type" evidence="7">
    <location>
        <begin position="25"/>
        <end position="52"/>
    </location>
</feature>
<dbReference type="AlphaFoldDB" id="M2PSU6"/>
<evidence type="ECO:0000256" key="2">
    <source>
        <dbReference type="ARBA" id="ARBA00022737"/>
    </source>
</evidence>
<dbReference type="SUPFAM" id="SSF90229">
    <property type="entry name" value="CCCH zinc finger"/>
    <property type="match status" value="2"/>
</dbReference>
<keyword evidence="2" id="KW-0677">Repeat</keyword>
<dbReference type="GO" id="GO:0003729">
    <property type="term" value="F:mRNA binding"/>
    <property type="evidence" value="ECO:0007669"/>
    <property type="project" value="InterPro"/>
</dbReference>
<evidence type="ECO:0000256" key="4">
    <source>
        <dbReference type="ARBA" id="ARBA00022833"/>
    </source>
</evidence>
<keyword evidence="9" id="KW-1185">Reference proteome</keyword>
<feature type="domain" description="C3H1-type" evidence="7">
    <location>
        <begin position="175"/>
        <end position="203"/>
    </location>
</feature>
<dbReference type="Pfam" id="PF14608">
    <property type="entry name" value="zf-CCCH_2"/>
    <property type="match status" value="1"/>
</dbReference>